<comment type="caution">
    <text evidence="1">The sequence shown here is derived from an EMBL/GenBank/DDBJ whole genome shotgun (WGS) entry which is preliminary data.</text>
</comment>
<dbReference type="Proteomes" id="UP001583193">
    <property type="component" value="Unassembled WGS sequence"/>
</dbReference>
<protein>
    <recommendedName>
        <fullName evidence="3">Transcription factor domain-containing protein</fullName>
    </recommendedName>
</protein>
<keyword evidence="2" id="KW-1185">Reference proteome</keyword>
<evidence type="ECO:0000313" key="1">
    <source>
        <dbReference type="EMBL" id="KAL1867564.1"/>
    </source>
</evidence>
<dbReference type="PANTHER" id="PTHR47431:SF2">
    <property type="entry name" value="ZN(II)2CYS6 TRANSCRIPTION FACTOR (EUROFUNG)"/>
    <property type="match status" value="1"/>
</dbReference>
<dbReference type="PANTHER" id="PTHR47431">
    <property type="entry name" value="ZN(II)2CYS6 TRANSCRIPTION FACTOR (EUROFUNG)-RELATED"/>
    <property type="match status" value="1"/>
</dbReference>
<evidence type="ECO:0008006" key="3">
    <source>
        <dbReference type="Google" id="ProtNLM"/>
    </source>
</evidence>
<organism evidence="1 2">
    <name type="scientific">Paecilomyces lecythidis</name>
    <dbReference type="NCBI Taxonomy" id="3004212"/>
    <lineage>
        <taxon>Eukaryota</taxon>
        <taxon>Fungi</taxon>
        <taxon>Dikarya</taxon>
        <taxon>Ascomycota</taxon>
        <taxon>Pezizomycotina</taxon>
        <taxon>Eurotiomycetes</taxon>
        <taxon>Eurotiomycetidae</taxon>
        <taxon>Eurotiales</taxon>
        <taxon>Thermoascaceae</taxon>
        <taxon>Paecilomyces</taxon>
    </lineage>
</organism>
<reference evidence="1 2" key="1">
    <citation type="journal article" date="2024" name="IMA Fungus">
        <title>IMA Genome - F19 : A genome assembly and annotation guide to empower mycologists, including annotated draft genome sequences of Ceratocystis pirilliformis, Diaporthe australafricana, Fusarium ophioides, Paecilomyces lecythidis, and Sporothrix stenoceras.</title>
        <authorList>
            <person name="Aylward J."/>
            <person name="Wilson A.M."/>
            <person name="Visagie C.M."/>
            <person name="Spraker J."/>
            <person name="Barnes I."/>
            <person name="Buitendag C."/>
            <person name="Ceriani C."/>
            <person name="Del Mar Angel L."/>
            <person name="du Plessis D."/>
            <person name="Fuchs T."/>
            <person name="Gasser K."/>
            <person name="Kramer D."/>
            <person name="Li W."/>
            <person name="Munsamy K."/>
            <person name="Piso A."/>
            <person name="Price J.L."/>
            <person name="Sonnekus B."/>
            <person name="Thomas C."/>
            <person name="van der Nest A."/>
            <person name="van Dijk A."/>
            <person name="van Heerden A."/>
            <person name="van Vuuren N."/>
            <person name="Yilmaz N."/>
            <person name="Duong T.A."/>
            <person name="van der Merwe N.A."/>
            <person name="Wingfield M.J."/>
            <person name="Wingfield B.D."/>
        </authorList>
    </citation>
    <scope>NUCLEOTIDE SEQUENCE [LARGE SCALE GENOMIC DNA]</scope>
    <source>
        <strain evidence="1 2">CMW 18167</strain>
    </source>
</reference>
<dbReference type="CDD" id="cd12148">
    <property type="entry name" value="fungal_TF_MHR"/>
    <property type="match status" value="1"/>
</dbReference>
<proteinExistence type="predicted"/>
<name>A0ABR3WV60_9EURO</name>
<dbReference type="EMBL" id="JAVDPF010000043">
    <property type="protein sequence ID" value="KAL1867564.1"/>
    <property type="molecule type" value="Genomic_DNA"/>
</dbReference>
<gene>
    <name evidence="1" type="ORF">Plec18167_008564</name>
</gene>
<accession>A0ABR3WV60</accession>
<evidence type="ECO:0000313" key="2">
    <source>
        <dbReference type="Proteomes" id="UP001583193"/>
    </source>
</evidence>
<sequence length="372" mass="41130">MQLAKTMFVSARDLAIQLQLNRREILETYPSALGELEWESIRGTWWELYVADGHMTALWPELGFLTNTVDCNVPMPCDEVSSESQHITRTPVASLFNPDILLTEEDGAGLPSWWFRIKAISLLGKVILSGGRHIDDTAAQTAMNALATWRLSLPQDQMTLMDPYGQVNELMLEAEATVQYATILLHFPRSNLNSGLSLPLPTILSDADTCLPIRSCTKEVHGIKATEASKEISNLFSIYPFMEKCSPLMIPCLSLCSTVQLATCFAHAPIRNCLETHRDRVRLLVGLLASAGRIWNQARNAQKELKSAALETFQLIQTSKAPSEGSQPDATGMAPANFPSPIFQGSWLPMELPNGHQEIGSWPWLTSPPSQA</sequence>